<dbReference type="EMBL" id="ML211319">
    <property type="protein sequence ID" value="TFK84390.1"/>
    <property type="molecule type" value="Genomic_DNA"/>
</dbReference>
<proteinExistence type="predicted"/>
<feature type="compositionally biased region" description="Basic residues" evidence="1">
    <location>
        <begin position="63"/>
        <end position="72"/>
    </location>
</feature>
<keyword evidence="3" id="KW-1185">Reference proteome</keyword>
<sequence>MENRSGYPGAFVSQETRQRWHGRSGRSGVRLNRGESPGPRTGPRPRQGEGLHPAQGSRMDSKKNRKRRRGGGRAHTERHSDLDRDRDSAQRKVGRRRRTSGCH</sequence>
<gene>
    <name evidence="2" type="ORF">K466DRAFT_226885</name>
</gene>
<protein>
    <submittedName>
        <fullName evidence="2">Uncharacterized protein</fullName>
    </submittedName>
</protein>
<feature type="compositionally biased region" description="Low complexity" evidence="1">
    <location>
        <begin position="34"/>
        <end position="50"/>
    </location>
</feature>
<feature type="compositionally biased region" description="Basic and acidic residues" evidence="1">
    <location>
        <begin position="74"/>
        <end position="90"/>
    </location>
</feature>
<dbReference type="AlphaFoldDB" id="A0A5C3P827"/>
<dbReference type="Proteomes" id="UP000308197">
    <property type="component" value="Unassembled WGS sequence"/>
</dbReference>
<dbReference type="InParanoid" id="A0A5C3P827"/>
<evidence type="ECO:0000256" key="1">
    <source>
        <dbReference type="SAM" id="MobiDB-lite"/>
    </source>
</evidence>
<feature type="compositionally biased region" description="Basic residues" evidence="1">
    <location>
        <begin position="92"/>
        <end position="103"/>
    </location>
</feature>
<name>A0A5C3P827_9APHY</name>
<organism evidence="2 3">
    <name type="scientific">Polyporus arcularius HHB13444</name>
    <dbReference type="NCBI Taxonomy" id="1314778"/>
    <lineage>
        <taxon>Eukaryota</taxon>
        <taxon>Fungi</taxon>
        <taxon>Dikarya</taxon>
        <taxon>Basidiomycota</taxon>
        <taxon>Agaricomycotina</taxon>
        <taxon>Agaricomycetes</taxon>
        <taxon>Polyporales</taxon>
        <taxon>Polyporaceae</taxon>
        <taxon>Polyporus</taxon>
    </lineage>
</organism>
<evidence type="ECO:0000313" key="2">
    <source>
        <dbReference type="EMBL" id="TFK84390.1"/>
    </source>
</evidence>
<feature type="region of interest" description="Disordered" evidence="1">
    <location>
        <begin position="1"/>
        <end position="103"/>
    </location>
</feature>
<reference evidence="2 3" key="1">
    <citation type="journal article" date="2019" name="Nat. Ecol. Evol.">
        <title>Megaphylogeny resolves global patterns of mushroom evolution.</title>
        <authorList>
            <person name="Varga T."/>
            <person name="Krizsan K."/>
            <person name="Foldi C."/>
            <person name="Dima B."/>
            <person name="Sanchez-Garcia M."/>
            <person name="Sanchez-Ramirez S."/>
            <person name="Szollosi G.J."/>
            <person name="Szarkandi J.G."/>
            <person name="Papp V."/>
            <person name="Albert L."/>
            <person name="Andreopoulos W."/>
            <person name="Angelini C."/>
            <person name="Antonin V."/>
            <person name="Barry K.W."/>
            <person name="Bougher N.L."/>
            <person name="Buchanan P."/>
            <person name="Buyck B."/>
            <person name="Bense V."/>
            <person name="Catcheside P."/>
            <person name="Chovatia M."/>
            <person name="Cooper J."/>
            <person name="Damon W."/>
            <person name="Desjardin D."/>
            <person name="Finy P."/>
            <person name="Geml J."/>
            <person name="Haridas S."/>
            <person name="Hughes K."/>
            <person name="Justo A."/>
            <person name="Karasinski D."/>
            <person name="Kautmanova I."/>
            <person name="Kiss B."/>
            <person name="Kocsube S."/>
            <person name="Kotiranta H."/>
            <person name="LaButti K.M."/>
            <person name="Lechner B.E."/>
            <person name="Liimatainen K."/>
            <person name="Lipzen A."/>
            <person name="Lukacs Z."/>
            <person name="Mihaltcheva S."/>
            <person name="Morgado L.N."/>
            <person name="Niskanen T."/>
            <person name="Noordeloos M.E."/>
            <person name="Ohm R.A."/>
            <person name="Ortiz-Santana B."/>
            <person name="Ovrebo C."/>
            <person name="Racz N."/>
            <person name="Riley R."/>
            <person name="Savchenko A."/>
            <person name="Shiryaev A."/>
            <person name="Soop K."/>
            <person name="Spirin V."/>
            <person name="Szebenyi C."/>
            <person name="Tomsovsky M."/>
            <person name="Tulloss R.E."/>
            <person name="Uehling J."/>
            <person name="Grigoriev I.V."/>
            <person name="Vagvolgyi C."/>
            <person name="Papp T."/>
            <person name="Martin F.M."/>
            <person name="Miettinen O."/>
            <person name="Hibbett D.S."/>
            <person name="Nagy L.G."/>
        </authorList>
    </citation>
    <scope>NUCLEOTIDE SEQUENCE [LARGE SCALE GENOMIC DNA]</scope>
    <source>
        <strain evidence="2 3">HHB13444</strain>
    </source>
</reference>
<accession>A0A5C3P827</accession>
<evidence type="ECO:0000313" key="3">
    <source>
        <dbReference type="Proteomes" id="UP000308197"/>
    </source>
</evidence>